<dbReference type="HOGENOM" id="CLU_012344_3_0_0"/>
<keyword evidence="1" id="KW-0732">Signal</keyword>
<proteinExistence type="predicted"/>
<dbReference type="RefSeq" id="WP_015235037.1">
    <property type="nucleotide sequence ID" value="NC_019793.1"/>
</dbReference>
<dbReference type="InterPro" id="IPR011041">
    <property type="entry name" value="Quinoprot_gluc/sorb_DH_b-prop"/>
</dbReference>
<sequence>MKYSMMALGAALLLSWGAAQDVKLVRVAAGFERPTVVTHAGDGSNRLFVVEQGGVIKLVKNGQLQREPFLDVSSLTRAGGERGLLGLAFDPKFKQSGRFYINYTNTNGHTVIARYTAQGDRANPSSAAVLLTIEQPYANHNGGQLAFGPDGYLYIGTGDGGGGGDPQNHGQNLSSLLGKLLRLDVSGDKYTVPKDNPFVGQNGARGEVWAYGLRNPWRFSFDRENGNLFIADVGQNKFEEINFQPGSSKGGENYGWRLKEANECFNPGSNCTRERKLVDPILQYGRSEGVSVTGGYVYRGKAVPELVGKYVYGDFGSGTVWVGERDGNRWTARRLLDTEYNISTFGQSEAGELYLTDYNSGTLYQFGK</sequence>
<dbReference type="PATRIC" id="fig|937777.3.peg.1175"/>
<feature type="signal peptide" evidence="1">
    <location>
        <begin position="1"/>
        <end position="18"/>
    </location>
</feature>
<protein>
    <submittedName>
        <fullName evidence="3">Glucose/sorbosone dehydrogenase</fullName>
    </submittedName>
</protein>
<dbReference type="InterPro" id="IPR011042">
    <property type="entry name" value="6-blade_b-propeller_TolB-like"/>
</dbReference>
<dbReference type="PANTHER" id="PTHR19328">
    <property type="entry name" value="HEDGEHOG-INTERACTING PROTEIN"/>
    <property type="match status" value="1"/>
</dbReference>
<accession>K9ZZV3</accession>
<name>K9ZZV3_DEIPD</name>
<organism evidence="3 4">
    <name type="scientific">Deinococcus peraridilitoris (strain DSM 19664 / LMG 22246 / CIP 109416 / KR-200)</name>
    <dbReference type="NCBI Taxonomy" id="937777"/>
    <lineage>
        <taxon>Bacteria</taxon>
        <taxon>Thermotogati</taxon>
        <taxon>Deinococcota</taxon>
        <taxon>Deinococci</taxon>
        <taxon>Deinococcales</taxon>
        <taxon>Deinococcaceae</taxon>
        <taxon>Deinococcus</taxon>
    </lineage>
</organism>
<dbReference type="STRING" id="937777.Deipe_1173"/>
<evidence type="ECO:0000313" key="3">
    <source>
        <dbReference type="EMBL" id="AFZ66729.1"/>
    </source>
</evidence>
<dbReference type="PANTHER" id="PTHR19328:SF75">
    <property type="entry name" value="ALDOSE SUGAR DEHYDROGENASE YLII"/>
    <property type="match status" value="1"/>
</dbReference>
<dbReference type="AlphaFoldDB" id="K9ZZV3"/>
<feature type="domain" description="Glucose/Sorbosone dehydrogenase" evidence="2">
    <location>
        <begin position="32"/>
        <end position="364"/>
    </location>
</feature>
<dbReference type="EMBL" id="CP003382">
    <property type="protein sequence ID" value="AFZ66729.1"/>
    <property type="molecule type" value="Genomic_DNA"/>
</dbReference>
<dbReference type="SUPFAM" id="SSF50952">
    <property type="entry name" value="Soluble quinoprotein glucose dehydrogenase"/>
    <property type="match status" value="1"/>
</dbReference>
<dbReference type="KEGG" id="dpd:Deipe_1173"/>
<gene>
    <name evidence="3" type="ordered locus">Deipe_1173</name>
</gene>
<reference evidence="4" key="1">
    <citation type="submission" date="2012-03" db="EMBL/GenBank/DDBJ databases">
        <title>Complete sequence of chromosome of Deinococcus peraridilitoris DSM 19664.</title>
        <authorList>
            <person name="Lucas S."/>
            <person name="Copeland A."/>
            <person name="Lapidus A."/>
            <person name="Glavina del Rio T."/>
            <person name="Dalin E."/>
            <person name="Tice H."/>
            <person name="Bruce D."/>
            <person name="Goodwin L."/>
            <person name="Pitluck S."/>
            <person name="Peters L."/>
            <person name="Mikhailova N."/>
            <person name="Lu M."/>
            <person name="Kyrpides N."/>
            <person name="Mavromatis K."/>
            <person name="Ivanova N."/>
            <person name="Brettin T."/>
            <person name="Detter J.C."/>
            <person name="Han C."/>
            <person name="Larimer F."/>
            <person name="Land M."/>
            <person name="Hauser L."/>
            <person name="Markowitz V."/>
            <person name="Cheng J.-F."/>
            <person name="Hugenholtz P."/>
            <person name="Woyke T."/>
            <person name="Wu D."/>
            <person name="Pukall R."/>
            <person name="Steenblock K."/>
            <person name="Brambilla E."/>
            <person name="Klenk H.-P."/>
            <person name="Eisen J.A."/>
        </authorList>
    </citation>
    <scope>NUCLEOTIDE SEQUENCE [LARGE SCALE GENOMIC DNA]</scope>
    <source>
        <strain evidence="4">DSM 19664 / LMG 22246 / CIP 109416 / KR-200</strain>
    </source>
</reference>
<dbReference type="Gene3D" id="2.120.10.30">
    <property type="entry name" value="TolB, C-terminal domain"/>
    <property type="match status" value="1"/>
</dbReference>
<keyword evidence="4" id="KW-1185">Reference proteome</keyword>
<feature type="chain" id="PRO_5003938917" evidence="1">
    <location>
        <begin position="19"/>
        <end position="368"/>
    </location>
</feature>
<dbReference type="eggNOG" id="COG2133">
    <property type="taxonomic scope" value="Bacteria"/>
</dbReference>
<evidence type="ECO:0000259" key="2">
    <source>
        <dbReference type="Pfam" id="PF07995"/>
    </source>
</evidence>
<dbReference type="InterPro" id="IPR012938">
    <property type="entry name" value="Glc/Sorbosone_DH"/>
</dbReference>
<evidence type="ECO:0000256" key="1">
    <source>
        <dbReference type="SAM" id="SignalP"/>
    </source>
</evidence>
<dbReference type="Proteomes" id="UP000010467">
    <property type="component" value="Chromosome"/>
</dbReference>
<dbReference type="Pfam" id="PF07995">
    <property type="entry name" value="GSDH"/>
    <property type="match status" value="1"/>
</dbReference>
<evidence type="ECO:0000313" key="4">
    <source>
        <dbReference type="Proteomes" id="UP000010467"/>
    </source>
</evidence>